<keyword evidence="1" id="KW-0812">Transmembrane</keyword>
<evidence type="ECO:0008006" key="4">
    <source>
        <dbReference type="Google" id="ProtNLM"/>
    </source>
</evidence>
<organism evidence="2 3">
    <name type="scientific">Motilibacter rhizosphaerae</name>
    <dbReference type="NCBI Taxonomy" id="598652"/>
    <lineage>
        <taxon>Bacteria</taxon>
        <taxon>Bacillati</taxon>
        <taxon>Actinomycetota</taxon>
        <taxon>Actinomycetes</taxon>
        <taxon>Motilibacterales</taxon>
        <taxon>Motilibacteraceae</taxon>
        <taxon>Motilibacter</taxon>
    </lineage>
</organism>
<feature type="transmembrane region" description="Helical" evidence="1">
    <location>
        <begin position="27"/>
        <end position="48"/>
    </location>
</feature>
<comment type="caution">
    <text evidence="2">The sequence shown here is derived from an EMBL/GenBank/DDBJ whole genome shotgun (WGS) entry which is preliminary data.</text>
</comment>
<evidence type="ECO:0000256" key="1">
    <source>
        <dbReference type="SAM" id="Phobius"/>
    </source>
</evidence>
<keyword evidence="1" id="KW-1133">Transmembrane helix</keyword>
<dbReference type="EMBL" id="SGXD01000004">
    <property type="protein sequence ID" value="RZS82894.1"/>
    <property type="molecule type" value="Genomic_DNA"/>
</dbReference>
<feature type="transmembrane region" description="Helical" evidence="1">
    <location>
        <begin position="74"/>
        <end position="96"/>
    </location>
</feature>
<feature type="transmembrane region" description="Helical" evidence="1">
    <location>
        <begin position="103"/>
        <end position="124"/>
    </location>
</feature>
<keyword evidence="1" id="KW-0472">Membrane</keyword>
<evidence type="ECO:0000313" key="3">
    <source>
        <dbReference type="Proteomes" id="UP000293638"/>
    </source>
</evidence>
<accession>A0A4Q7NGH7</accession>
<keyword evidence="3" id="KW-1185">Reference proteome</keyword>
<dbReference type="AlphaFoldDB" id="A0A4Q7NGH7"/>
<evidence type="ECO:0000313" key="2">
    <source>
        <dbReference type="EMBL" id="RZS82894.1"/>
    </source>
</evidence>
<gene>
    <name evidence="2" type="ORF">EV189_3291</name>
</gene>
<feature type="transmembrane region" description="Helical" evidence="1">
    <location>
        <begin position="144"/>
        <end position="164"/>
    </location>
</feature>
<sequence length="188" mass="18913">MPYPSSRPVLPSARLARRPLEVRRGDLGLGAAVAAASAVLGLGAGLVWDRLAPHVSAADAAAGGAVPAYFGRDAWFAGTTLVAGILCALVAFVVLGTRSGSSLAVLLGLVVGGAAAAGLAWEVGRWLSPEQFRVAGPGGREQVRHAYGVLVAWPLAATVVHFALTAGFGAGEPRLEAAPDEESSPTAA</sequence>
<reference evidence="2 3" key="1">
    <citation type="submission" date="2019-02" db="EMBL/GenBank/DDBJ databases">
        <title>Genomic Encyclopedia of Type Strains, Phase IV (KMG-IV): sequencing the most valuable type-strain genomes for metagenomic binning, comparative biology and taxonomic classification.</title>
        <authorList>
            <person name="Goeker M."/>
        </authorList>
    </citation>
    <scope>NUCLEOTIDE SEQUENCE [LARGE SCALE GENOMIC DNA]</scope>
    <source>
        <strain evidence="2 3">DSM 45622</strain>
    </source>
</reference>
<protein>
    <recommendedName>
        <fullName evidence="4">DUF2567 domain-containing protein</fullName>
    </recommendedName>
</protein>
<name>A0A4Q7NGH7_9ACTN</name>
<proteinExistence type="predicted"/>
<dbReference type="Proteomes" id="UP000293638">
    <property type="component" value="Unassembled WGS sequence"/>
</dbReference>